<feature type="transmembrane region" description="Helical" evidence="7">
    <location>
        <begin position="270"/>
        <end position="293"/>
    </location>
</feature>
<evidence type="ECO:0008006" key="10">
    <source>
        <dbReference type="Google" id="ProtNLM"/>
    </source>
</evidence>
<evidence type="ECO:0000256" key="5">
    <source>
        <dbReference type="ARBA" id="ARBA00022989"/>
    </source>
</evidence>
<dbReference type="Proteomes" id="UP000824469">
    <property type="component" value="Unassembled WGS sequence"/>
</dbReference>
<accession>A0AA38GW65</accession>
<dbReference type="OMA" id="ICYNIAD"/>
<evidence type="ECO:0000313" key="8">
    <source>
        <dbReference type="EMBL" id="KAH9328990.1"/>
    </source>
</evidence>
<sequence>MLVQRSLIGFVGQLIEEYMRAVVAGTADSGVLVSALRILTKAALPQDVHGLRTSANLYFIFSSVLMVICLVCYNMANRLPVIQYYNDLKKKAVESTFLLGNTIVNSPEDSEGMSFPGTSNYLYDASQEGGGPKFWHVLRQIKWLGVGVLLIYVVTLSIFPGYITEDVHSHLLKDWYPILLIACYNIFDLVGKSLTAYFMLESAAIAIGGSVARLLFYPLFYACLHGPHFFHTEIPVVVLTSLLGLTNGYFTSVVMIIAPKVVPLQESETAGIIIVLFLVIGLAMGSVVAWFWVI</sequence>
<dbReference type="PRINTS" id="PR01130">
    <property type="entry name" value="DERENTRNSPRT"/>
</dbReference>
<keyword evidence="4 7" id="KW-0812">Transmembrane</keyword>
<dbReference type="PANTHER" id="PTHR10332">
    <property type="entry name" value="EQUILIBRATIVE NUCLEOSIDE TRANSPORTER"/>
    <property type="match status" value="1"/>
</dbReference>
<evidence type="ECO:0000256" key="7">
    <source>
        <dbReference type="SAM" id="Phobius"/>
    </source>
</evidence>
<gene>
    <name evidence="8" type="ORF">KI387_001098</name>
</gene>
<dbReference type="GO" id="GO:0005886">
    <property type="term" value="C:plasma membrane"/>
    <property type="evidence" value="ECO:0007669"/>
    <property type="project" value="TreeGrafter"/>
</dbReference>
<comment type="caution">
    <text evidence="8">The sequence shown here is derived from an EMBL/GenBank/DDBJ whole genome shotgun (WGS) entry which is preliminary data.</text>
</comment>
<reference evidence="8 9" key="1">
    <citation type="journal article" date="2021" name="Nat. Plants">
        <title>The Taxus genome provides insights into paclitaxel biosynthesis.</title>
        <authorList>
            <person name="Xiong X."/>
            <person name="Gou J."/>
            <person name="Liao Q."/>
            <person name="Li Y."/>
            <person name="Zhou Q."/>
            <person name="Bi G."/>
            <person name="Li C."/>
            <person name="Du R."/>
            <person name="Wang X."/>
            <person name="Sun T."/>
            <person name="Guo L."/>
            <person name="Liang H."/>
            <person name="Lu P."/>
            <person name="Wu Y."/>
            <person name="Zhang Z."/>
            <person name="Ro D.K."/>
            <person name="Shang Y."/>
            <person name="Huang S."/>
            <person name="Yan J."/>
        </authorList>
    </citation>
    <scope>NUCLEOTIDE SEQUENCE [LARGE SCALE GENOMIC DNA]</scope>
    <source>
        <strain evidence="8">Ta-2019</strain>
    </source>
</reference>
<keyword evidence="3" id="KW-0813">Transport</keyword>
<dbReference type="EMBL" id="JAHRHJ020000001">
    <property type="protein sequence ID" value="KAH9328990.1"/>
    <property type="molecule type" value="Genomic_DNA"/>
</dbReference>
<comment type="similarity">
    <text evidence="2">Belongs to the SLC29A/ENT transporter (TC 2.A.57) family.</text>
</comment>
<feature type="transmembrane region" description="Helical" evidence="7">
    <location>
        <begin position="234"/>
        <end position="258"/>
    </location>
</feature>
<organism evidence="8 9">
    <name type="scientific">Taxus chinensis</name>
    <name type="common">Chinese yew</name>
    <name type="synonym">Taxus wallichiana var. chinensis</name>
    <dbReference type="NCBI Taxonomy" id="29808"/>
    <lineage>
        <taxon>Eukaryota</taxon>
        <taxon>Viridiplantae</taxon>
        <taxon>Streptophyta</taxon>
        <taxon>Embryophyta</taxon>
        <taxon>Tracheophyta</taxon>
        <taxon>Spermatophyta</taxon>
        <taxon>Pinopsida</taxon>
        <taxon>Pinidae</taxon>
        <taxon>Conifers II</taxon>
        <taxon>Cupressales</taxon>
        <taxon>Taxaceae</taxon>
        <taxon>Taxus</taxon>
    </lineage>
</organism>
<dbReference type="InterPro" id="IPR002259">
    <property type="entry name" value="Eqnu_transpt"/>
</dbReference>
<evidence type="ECO:0000313" key="9">
    <source>
        <dbReference type="Proteomes" id="UP000824469"/>
    </source>
</evidence>
<dbReference type="Pfam" id="PF01733">
    <property type="entry name" value="Nucleoside_tran"/>
    <property type="match status" value="1"/>
</dbReference>
<keyword evidence="5 7" id="KW-1133">Transmembrane helix</keyword>
<feature type="transmembrane region" description="Helical" evidence="7">
    <location>
        <begin position="143"/>
        <end position="163"/>
    </location>
</feature>
<dbReference type="GO" id="GO:0005337">
    <property type="term" value="F:nucleoside transmembrane transporter activity"/>
    <property type="evidence" value="ECO:0007669"/>
    <property type="project" value="InterPro"/>
</dbReference>
<evidence type="ECO:0000256" key="2">
    <source>
        <dbReference type="ARBA" id="ARBA00007965"/>
    </source>
</evidence>
<protein>
    <recommendedName>
        <fullName evidence="10">Equilibrative nucleoside transporter</fullName>
    </recommendedName>
</protein>
<evidence type="ECO:0000256" key="1">
    <source>
        <dbReference type="ARBA" id="ARBA00004141"/>
    </source>
</evidence>
<evidence type="ECO:0000256" key="4">
    <source>
        <dbReference type="ARBA" id="ARBA00022692"/>
    </source>
</evidence>
<comment type="subcellular location">
    <subcellularLocation>
        <location evidence="1">Membrane</location>
        <topology evidence="1">Multi-pass membrane protein</topology>
    </subcellularLocation>
</comment>
<name>A0AA38GW65_TAXCH</name>
<feature type="transmembrane region" description="Helical" evidence="7">
    <location>
        <begin position="57"/>
        <end position="76"/>
    </location>
</feature>
<dbReference type="AlphaFoldDB" id="A0AA38GW65"/>
<feature type="transmembrane region" description="Helical" evidence="7">
    <location>
        <begin position="203"/>
        <end position="222"/>
    </location>
</feature>
<evidence type="ECO:0000256" key="6">
    <source>
        <dbReference type="ARBA" id="ARBA00023136"/>
    </source>
</evidence>
<proteinExistence type="inferred from homology"/>
<dbReference type="PANTHER" id="PTHR10332:SF10">
    <property type="entry name" value="EQUILIBRATIVE NUCLEOSIDE TRANSPORTER 4"/>
    <property type="match status" value="1"/>
</dbReference>
<keyword evidence="9" id="KW-1185">Reference proteome</keyword>
<keyword evidence="6 7" id="KW-0472">Membrane</keyword>
<feature type="transmembrane region" description="Helical" evidence="7">
    <location>
        <begin position="175"/>
        <end position="191"/>
    </location>
</feature>
<evidence type="ECO:0000256" key="3">
    <source>
        <dbReference type="ARBA" id="ARBA00022448"/>
    </source>
</evidence>